<evidence type="ECO:0000313" key="1">
    <source>
        <dbReference type="EMBL" id="MFC3756755.1"/>
    </source>
</evidence>
<dbReference type="Proteomes" id="UP001595735">
    <property type="component" value="Unassembled WGS sequence"/>
</dbReference>
<keyword evidence="2" id="KW-1185">Reference proteome</keyword>
<organism evidence="1 2">
    <name type="scientific">Chryseobacterium tructae</name>
    <dbReference type="NCBI Taxonomy" id="1037380"/>
    <lineage>
        <taxon>Bacteria</taxon>
        <taxon>Pseudomonadati</taxon>
        <taxon>Bacteroidota</taxon>
        <taxon>Flavobacteriia</taxon>
        <taxon>Flavobacteriales</taxon>
        <taxon>Weeksellaceae</taxon>
        <taxon>Chryseobacterium group</taxon>
        <taxon>Chryseobacterium</taxon>
    </lineage>
</organism>
<sequence length="304" mass="32919">MKEKIIRLTILICLKVSGQIGINTSTPSAMVDVVSKSNTSTTKAMILKNSDNLELLKVLDNGNVGINTGTSSPSTILDVNTDVKHENLPVLTSPYQTLALDANGGIKIIPTKTQYFYFKRSGSKFGSFSLYDPNIYSNIPFSAGSNVLGNTIGISFGNDSSGSINGQSVNNIDYLIIPEPGVYVFEMYQTATCNGSPSTLANIGQIMVNTIFGTAASGTSVYSVNNTFRNYLTARRNIHGKVSVEPYTHANPQMLSVVYQSTKPNEKVALFINYAGGDAFNTKSCFMRMPINSDNFGYLIMTKL</sequence>
<proteinExistence type="predicted"/>
<name>A0ABV7XVB0_9FLAO</name>
<comment type="caution">
    <text evidence="1">The sequence shown here is derived from an EMBL/GenBank/DDBJ whole genome shotgun (WGS) entry which is preliminary data.</text>
</comment>
<gene>
    <name evidence="1" type="ORF">ACFONJ_12310</name>
</gene>
<accession>A0ABV7XVB0</accession>
<evidence type="ECO:0000313" key="2">
    <source>
        <dbReference type="Proteomes" id="UP001595735"/>
    </source>
</evidence>
<reference evidence="2" key="1">
    <citation type="journal article" date="2019" name="Int. J. Syst. Evol. Microbiol.">
        <title>The Global Catalogue of Microorganisms (GCM) 10K type strain sequencing project: providing services to taxonomists for standard genome sequencing and annotation.</title>
        <authorList>
            <consortium name="The Broad Institute Genomics Platform"/>
            <consortium name="The Broad Institute Genome Sequencing Center for Infectious Disease"/>
            <person name="Wu L."/>
            <person name="Ma J."/>
        </authorList>
    </citation>
    <scope>NUCLEOTIDE SEQUENCE [LARGE SCALE GENOMIC DNA]</scope>
    <source>
        <strain evidence="2">CECT 7798</strain>
    </source>
</reference>
<protein>
    <recommendedName>
        <fullName evidence="3">C1q domain-containing protein</fullName>
    </recommendedName>
</protein>
<dbReference type="RefSeq" id="WP_290297469.1">
    <property type="nucleotide sequence ID" value="NZ_JAUFQR010000001.1"/>
</dbReference>
<evidence type="ECO:0008006" key="3">
    <source>
        <dbReference type="Google" id="ProtNLM"/>
    </source>
</evidence>
<dbReference type="EMBL" id="JBHRYO010000002">
    <property type="protein sequence ID" value="MFC3756755.1"/>
    <property type="molecule type" value="Genomic_DNA"/>
</dbReference>